<dbReference type="SUPFAM" id="SSF57716">
    <property type="entry name" value="Glucocorticoid receptor-like (DNA-binding domain)"/>
    <property type="match status" value="1"/>
</dbReference>
<accession>A0A6J2TQE2</accession>
<evidence type="ECO:0000259" key="9">
    <source>
        <dbReference type="PROSITE" id="PS50157"/>
    </source>
</evidence>
<keyword evidence="3" id="KW-0677">Repeat</keyword>
<dbReference type="PROSITE" id="PS50157">
    <property type="entry name" value="ZINC_FINGER_C2H2_2"/>
    <property type="match status" value="6"/>
</dbReference>
<evidence type="ECO:0000256" key="5">
    <source>
        <dbReference type="ARBA" id="ARBA00022833"/>
    </source>
</evidence>
<dbReference type="GO" id="GO:0005634">
    <property type="term" value="C:nucleus"/>
    <property type="evidence" value="ECO:0007669"/>
    <property type="project" value="UniProtKB-SubCell"/>
</dbReference>
<dbReference type="Pfam" id="PF00096">
    <property type="entry name" value="zf-C2H2"/>
    <property type="match status" value="2"/>
</dbReference>
<feature type="binding site" evidence="8">
    <location>
        <position position="62"/>
    </location>
    <ligand>
        <name>Zn(2+)</name>
        <dbReference type="ChEBI" id="CHEBI:29105"/>
    </ligand>
</feature>
<dbReference type="InterPro" id="IPR012934">
    <property type="entry name" value="Znf_AD"/>
</dbReference>
<dbReference type="Pfam" id="PF07776">
    <property type="entry name" value="zf-AD"/>
    <property type="match status" value="1"/>
</dbReference>
<dbReference type="FunFam" id="3.40.1800.20:FF:000002">
    <property type="entry name" value="Weckle, isoform B"/>
    <property type="match status" value="1"/>
</dbReference>
<evidence type="ECO:0000256" key="2">
    <source>
        <dbReference type="ARBA" id="ARBA00022723"/>
    </source>
</evidence>
<comment type="subcellular location">
    <subcellularLocation>
        <location evidence="1">Nucleus</location>
    </subcellularLocation>
</comment>
<feature type="domain" description="C2H2-type" evidence="9">
    <location>
        <begin position="227"/>
        <end position="255"/>
    </location>
</feature>
<dbReference type="GeneID" id="115626185"/>
<keyword evidence="2 8" id="KW-0479">Metal-binding</keyword>
<evidence type="ECO:0000259" key="10">
    <source>
        <dbReference type="PROSITE" id="PS51915"/>
    </source>
</evidence>
<keyword evidence="11" id="KW-1185">Reference proteome</keyword>
<dbReference type="AlphaFoldDB" id="A0A6J2TQE2"/>
<dbReference type="SMART" id="SM00868">
    <property type="entry name" value="zf-AD"/>
    <property type="match status" value="1"/>
</dbReference>
<sequence length="441" mass="50212">MAGNWQMWCRLCANDDIQNNMDVVVKSMNESKLTGVGYIAMAISKIFWVNITPGEGLPEMICSECLTLIKTLVELSKHVSKVQKMYGQLLSTPQLNEMDVREVRNKFFVLGNEQDSLLPDVHHLEDGELQMNGQRQSRLEEDPLVACVQKEKETNVEEVAEDTASEKGSLLKSSEEKRLTKCVSSKDKPKKIERKLLCTKCDKTFGTRVGLQRHMQCHVAITQRKMYPCETCDMKFVSNSYLWQHVRHVHQNVRPLPIICEQCGTGVLSNAALKDHMLVHTEYAPHECDICQKCFKSERCLRQHKETHDSRPTPNRPIRTDQMQQKCDYCGREFKRDNALKCHLILHTGQKPYSCDFCNRTFASGSNCCRHKKRVHPVELAAQKAAGAARTYSRDLPKLEDLKAFIRNKENLLPMAPKQSACLAANRNPNKPAVVSEAAPQ</sequence>
<dbReference type="PANTHER" id="PTHR24394">
    <property type="entry name" value="ZINC FINGER PROTEIN"/>
    <property type="match status" value="1"/>
</dbReference>
<evidence type="ECO:0000313" key="11">
    <source>
        <dbReference type="Proteomes" id="UP000504634"/>
    </source>
</evidence>
<evidence type="ECO:0000256" key="7">
    <source>
        <dbReference type="PROSITE-ProRule" id="PRU00042"/>
    </source>
</evidence>
<dbReference type="Gene3D" id="3.40.1800.20">
    <property type="match status" value="1"/>
</dbReference>
<keyword evidence="5 8" id="KW-0862">Zinc</keyword>
<dbReference type="Proteomes" id="UP000504634">
    <property type="component" value="Unplaced"/>
</dbReference>
<dbReference type="RefSeq" id="XP_030377323.1">
    <property type="nucleotide sequence ID" value="XM_030521463.1"/>
</dbReference>
<dbReference type="SMART" id="SM00355">
    <property type="entry name" value="ZnF_C2H2"/>
    <property type="match status" value="6"/>
</dbReference>
<proteinExistence type="predicted"/>
<feature type="binding site" evidence="8">
    <location>
        <position position="65"/>
    </location>
    <ligand>
        <name>Zn(2+)</name>
        <dbReference type="ChEBI" id="CHEBI:29105"/>
    </ligand>
</feature>
<evidence type="ECO:0000256" key="3">
    <source>
        <dbReference type="ARBA" id="ARBA00022737"/>
    </source>
</evidence>
<dbReference type="PANTHER" id="PTHR24394:SF29">
    <property type="entry name" value="MYONEURIN"/>
    <property type="match status" value="1"/>
</dbReference>
<dbReference type="PROSITE" id="PS51915">
    <property type="entry name" value="ZAD"/>
    <property type="match status" value="1"/>
</dbReference>
<feature type="binding site" evidence="8">
    <location>
        <position position="9"/>
    </location>
    <ligand>
        <name>Zn(2+)</name>
        <dbReference type="ChEBI" id="CHEBI:29105"/>
    </ligand>
</feature>
<feature type="domain" description="C2H2-type" evidence="9">
    <location>
        <begin position="258"/>
        <end position="285"/>
    </location>
</feature>
<dbReference type="InterPro" id="IPR013087">
    <property type="entry name" value="Znf_C2H2_type"/>
</dbReference>
<feature type="binding site" evidence="8">
    <location>
        <position position="12"/>
    </location>
    <ligand>
        <name>Zn(2+)</name>
        <dbReference type="ChEBI" id="CHEBI:29105"/>
    </ligand>
</feature>
<dbReference type="PROSITE" id="PS00028">
    <property type="entry name" value="ZINC_FINGER_C2H2_1"/>
    <property type="match status" value="6"/>
</dbReference>
<feature type="domain" description="C2H2-type" evidence="9">
    <location>
        <begin position="286"/>
        <end position="313"/>
    </location>
</feature>
<feature type="domain" description="C2H2-type" evidence="9">
    <location>
        <begin position="325"/>
        <end position="352"/>
    </location>
</feature>
<organism evidence="11 12">
    <name type="scientific">Drosophila lebanonensis</name>
    <name type="common">Fruit fly</name>
    <name type="synonym">Scaptodrosophila lebanonensis</name>
    <dbReference type="NCBI Taxonomy" id="7225"/>
    <lineage>
        <taxon>Eukaryota</taxon>
        <taxon>Metazoa</taxon>
        <taxon>Ecdysozoa</taxon>
        <taxon>Arthropoda</taxon>
        <taxon>Hexapoda</taxon>
        <taxon>Insecta</taxon>
        <taxon>Pterygota</taxon>
        <taxon>Neoptera</taxon>
        <taxon>Endopterygota</taxon>
        <taxon>Diptera</taxon>
        <taxon>Brachycera</taxon>
        <taxon>Muscomorpha</taxon>
        <taxon>Ephydroidea</taxon>
        <taxon>Drosophilidae</taxon>
        <taxon>Scaptodrosophila</taxon>
    </lineage>
</organism>
<feature type="domain" description="C2H2-type" evidence="9">
    <location>
        <begin position="196"/>
        <end position="223"/>
    </location>
</feature>
<evidence type="ECO:0000256" key="4">
    <source>
        <dbReference type="ARBA" id="ARBA00022771"/>
    </source>
</evidence>
<protein>
    <submittedName>
        <fullName evidence="12">Zinc finger protein 493-like</fullName>
    </submittedName>
</protein>
<dbReference type="Gene3D" id="3.30.160.60">
    <property type="entry name" value="Classic Zinc Finger"/>
    <property type="match status" value="4"/>
</dbReference>
<dbReference type="GO" id="GO:0008270">
    <property type="term" value="F:zinc ion binding"/>
    <property type="evidence" value="ECO:0007669"/>
    <property type="project" value="UniProtKB-UniRule"/>
</dbReference>
<gene>
    <name evidence="12" type="primary">LOC115626185</name>
</gene>
<keyword evidence="6" id="KW-0539">Nucleus</keyword>
<dbReference type="GO" id="GO:0000981">
    <property type="term" value="F:DNA-binding transcription factor activity, RNA polymerase II-specific"/>
    <property type="evidence" value="ECO:0007669"/>
    <property type="project" value="TreeGrafter"/>
</dbReference>
<evidence type="ECO:0000256" key="6">
    <source>
        <dbReference type="ARBA" id="ARBA00023242"/>
    </source>
</evidence>
<keyword evidence="4 7" id="KW-0863">Zinc-finger</keyword>
<evidence type="ECO:0000256" key="1">
    <source>
        <dbReference type="ARBA" id="ARBA00004123"/>
    </source>
</evidence>
<feature type="domain" description="C2H2-type" evidence="9">
    <location>
        <begin position="353"/>
        <end position="381"/>
    </location>
</feature>
<name>A0A6J2TQE2_DROLE</name>
<evidence type="ECO:0000313" key="12">
    <source>
        <dbReference type="RefSeq" id="XP_030377323.1"/>
    </source>
</evidence>
<dbReference type="OrthoDB" id="6077919at2759"/>
<evidence type="ECO:0000256" key="8">
    <source>
        <dbReference type="PROSITE-ProRule" id="PRU01263"/>
    </source>
</evidence>
<dbReference type="InterPro" id="IPR036236">
    <property type="entry name" value="Znf_C2H2_sf"/>
</dbReference>
<reference evidence="12" key="1">
    <citation type="submission" date="2025-08" db="UniProtKB">
        <authorList>
            <consortium name="RefSeq"/>
        </authorList>
    </citation>
    <scope>IDENTIFICATION</scope>
    <source>
        <strain evidence="12">11010-0011.00</strain>
        <tissue evidence="12">Whole body</tissue>
    </source>
</reference>
<feature type="domain" description="ZAD" evidence="10">
    <location>
        <begin position="7"/>
        <end position="89"/>
    </location>
</feature>
<dbReference type="SUPFAM" id="SSF57667">
    <property type="entry name" value="beta-beta-alpha zinc fingers"/>
    <property type="match status" value="3"/>
</dbReference>